<dbReference type="InterPro" id="IPR000868">
    <property type="entry name" value="Isochorismatase-like_dom"/>
</dbReference>
<dbReference type="Gene3D" id="3.40.50.850">
    <property type="entry name" value="Isochorismatase-like"/>
    <property type="match status" value="1"/>
</dbReference>
<feature type="region of interest" description="Disordered" evidence="2">
    <location>
        <begin position="40"/>
        <end position="90"/>
    </location>
</feature>
<feature type="compositionally biased region" description="Basic residues" evidence="2">
    <location>
        <begin position="62"/>
        <end position="73"/>
    </location>
</feature>
<dbReference type="Proteomes" id="UP000267536">
    <property type="component" value="Unassembled WGS sequence"/>
</dbReference>
<dbReference type="Pfam" id="PF00857">
    <property type="entry name" value="Isochorismatase"/>
    <property type="match status" value="1"/>
</dbReference>
<evidence type="ECO:0000313" key="4">
    <source>
        <dbReference type="EMBL" id="RPA61076.1"/>
    </source>
</evidence>
<keyword evidence="1" id="KW-0378">Hydrolase</keyword>
<sequence>MSDTRTLDPATTAFLLIGVPKEFTSDGGVLHDAVAEVMDKTSMRTNTTSPTPAGRGDDHARPGHLRSRLRRTHATPVQPRQGRRRRQRCREGHLGAQIVHDVAPANGDIFIEGKHGLNTCASTDADFIRRSKGIETATLAGLRDNHCAESTMRSAYDHGYRMITLTDCSAATSVAEHDNAISFDYPTHSHPGAAADVRAAL</sequence>
<dbReference type="InterPro" id="IPR050272">
    <property type="entry name" value="Isochorismatase-like_hydrls"/>
</dbReference>
<accession>A0A3N4GKG7</accession>
<evidence type="ECO:0000256" key="2">
    <source>
        <dbReference type="SAM" id="MobiDB-lite"/>
    </source>
</evidence>
<protein>
    <submittedName>
        <fullName evidence="4">Isochorismatase family protein</fullName>
    </submittedName>
</protein>
<dbReference type="RefSeq" id="WP_123929221.1">
    <property type="nucleotide sequence ID" value="NZ_JBPSDP010000006.1"/>
</dbReference>
<reference evidence="4 5" key="1">
    <citation type="submission" date="2018-11" db="EMBL/GenBank/DDBJ databases">
        <title>Draft genome sequence of Gordonia sp. RS15-1S isolated from rice stems.</title>
        <authorList>
            <person name="Muangham S."/>
        </authorList>
    </citation>
    <scope>NUCLEOTIDE SEQUENCE [LARGE SCALE GENOMIC DNA]</scope>
    <source>
        <strain evidence="4 5">RS15-1S</strain>
    </source>
</reference>
<name>A0A3N4GKG7_9ACTN</name>
<comment type="caution">
    <text evidence="4">The sequence shown here is derived from an EMBL/GenBank/DDBJ whole genome shotgun (WGS) entry which is preliminary data.</text>
</comment>
<organism evidence="4 5">
    <name type="scientific">Gordonia oryzae</name>
    <dbReference type="NCBI Taxonomy" id="2487349"/>
    <lineage>
        <taxon>Bacteria</taxon>
        <taxon>Bacillati</taxon>
        <taxon>Actinomycetota</taxon>
        <taxon>Actinomycetes</taxon>
        <taxon>Mycobacteriales</taxon>
        <taxon>Gordoniaceae</taxon>
        <taxon>Gordonia</taxon>
    </lineage>
</organism>
<gene>
    <name evidence="4" type="ORF">EF294_10560</name>
</gene>
<dbReference type="GO" id="GO:0016787">
    <property type="term" value="F:hydrolase activity"/>
    <property type="evidence" value="ECO:0007669"/>
    <property type="project" value="UniProtKB-KW"/>
</dbReference>
<dbReference type="EMBL" id="RKMH01000007">
    <property type="protein sequence ID" value="RPA61076.1"/>
    <property type="molecule type" value="Genomic_DNA"/>
</dbReference>
<dbReference type="PANTHER" id="PTHR43540:SF16">
    <property type="entry name" value="ISOCHORISMATASE-LIKE DOMAIN-CONTAINING PROTEIN"/>
    <property type="match status" value="1"/>
</dbReference>
<evidence type="ECO:0000256" key="1">
    <source>
        <dbReference type="ARBA" id="ARBA00022801"/>
    </source>
</evidence>
<feature type="domain" description="Isochorismatase-like" evidence="3">
    <location>
        <begin position="75"/>
        <end position="182"/>
    </location>
</feature>
<dbReference type="AlphaFoldDB" id="A0A3N4GKG7"/>
<evidence type="ECO:0000259" key="3">
    <source>
        <dbReference type="Pfam" id="PF00857"/>
    </source>
</evidence>
<keyword evidence="5" id="KW-1185">Reference proteome</keyword>
<dbReference type="PANTHER" id="PTHR43540">
    <property type="entry name" value="PEROXYUREIDOACRYLATE/UREIDOACRYLATE AMIDOHYDROLASE-RELATED"/>
    <property type="match status" value="1"/>
</dbReference>
<evidence type="ECO:0000313" key="5">
    <source>
        <dbReference type="Proteomes" id="UP000267536"/>
    </source>
</evidence>
<dbReference type="InterPro" id="IPR036380">
    <property type="entry name" value="Isochorismatase-like_sf"/>
</dbReference>
<proteinExistence type="predicted"/>
<dbReference type="SUPFAM" id="SSF52499">
    <property type="entry name" value="Isochorismatase-like hydrolases"/>
    <property type="match status" value="1"/>
</dbReference>
<dbReference type="OrthoDB" id="9814140at2"/>